<name>A0A8K0G1T7_IGNLU</name>
<gene>
    <name evidence="1" type="ORF">ILUMI_21007</name>
</gene>
<organism evidence="1 2">
    <name type="scientific">Ignelater luminosus</name>
    <name type="common">Cucubano</name>
    <name type="synonym">Pyrophorus luminosus</name>
    <dbReference type="NCBI Taxonomy" id="2038154"/>
    <lineage>
        <taxon>Eukaryota</taxon>
        <taxon>Metazoa</taxon>
        <taxon>Ecdysozoa</taxon>
        <taxon>Arthropoda</taxon>
        <taxon>Hexapoda</taxon>
        <taxon>Insecta</taxon>
        <taxon>Pterygota</taxon>
        <taxon>Neoptera</taxon>
        <taxon>Endopterygota</taxon>
        <taxon>Coleoptera</taxon>
        <taxon>Polyphaga</taxon>
        <taxon>Elateriformia</taxon>
        <taxon>Elateroidea</taxon>
        <taxon>Elateridae</taxon>
        <taxon>Agrypninae</taxon>
        <taxon>Pyrophorini</taxon>
        <taxon>Ignelater</taxon>
    </lineage>
</organism>
<proteinExistence type="predicted"/>
<evidence type="ECO:0000313" key="2">
    <source>
        <dbReference type="Proteomes" id="UP000801492"/>
    </source>
</evidence>
<reference evidence="1" key="1">
    <citation type="submission" date="2019-08" db="EMBL/GenBank/DDBJ databases">
        <title>The genome of the North American firefly Photinus pyralis.</title>
        <authorList>
            <consortium name="Photinus pyralis genome working group"/>
            <person name="Fallon T.R."/>
            <person name="Sander Lower S.E."/>
            <person name="Weng J.-K."/>
        </authorList>
    </citation>
    <scope>NUCLEOTIDE SEQUENCE</scope>
    <source>
        <strain evidence="1">TRF0915ILg1</strain>
        <tissue evidence="1">Whole body</tissue>
    </source>
</reference>
<dbReference type="EMBL" id="VTPC01090026">
    <property type="protein sequence ID" value="KAF2885162.1"/>
    <property type="molecule type" value="Genomic_DNA"/>
</dbReference>
<dbReference type="OrthoDB" id="6781018at2759"/>
<comment type="caution">
    <text evidence="1">The sequence shown here is derived from an EMBL/GenBank/DDBJ whole genome shotgun (WGS) entry which is preliminary data.</text>
</comment>
<dbReference type="Proteomes" id="UP000801492">
    <property type="component" value="Unassembled WGS sequence"/>
</dbReference>
<dbReference type="SUPFAM" id="SSF56219">
    <property type="entry name" value="DNase I-like"/>
    <property type="match status" value="1"/>
</dbReference>
<evidence type="ECO:0000313" key="1">
    <source>
        <dbReference type="EMBL" id="KAF2885162.1"/>
    </source>
</evidence>
<accession>A0A8K0G1T7</accession>
<dbReference type="InterPro" id="IPR036691">
    <property type="entry name" value="Endo/exonu/phosph_ase_sf"/>
</dbReference>
<dbReference type="Gene3D" id="3.60.10.10">
    <property type="entry name" value="Endonuclease/exonuclease/phosphatase"/>
    <property type="match status" value="1"/>
</dbReference>
<sequence>MCVQYSSTKFAKFIRIAQWNANGILQYKNKVEIFLHHNLINILLVSETHFIERSYFHAPHYTTYVTNYPDNTAHAGTAILIKNTINHYEMSKYEENFLLPVLPQ</sequence>
<dbReference type="AlphaFoldDB" id="A0A8K0G1T7"/>
<protein>
    <submittedName>
        <fullName evidence="1">Uncharacterized protein</fullName>
    </submittedName>
</protein>
<keyword evidence="2" id="KW-1185">Reference proteome</keyword>